<accession>A0A0L0F4X1</accession>
<proteinExistence type="predicted"/>
<name>A0A0L0F4X1_9EUKA</name>
<dbReference type="EMBL" id="KQ248179">
    <property type="protein sequence ID" value="KNC71757.1"/>
    <property type="molecule type" value="Genomic_DNA"/>
</dbReference>
<keyword evidence="2" id="KW-1185">Reference proteome</keyword>
<evidence type="ECO:0000313" key="1">
    <source>
        <dbReference type="EMBL" id="KNC71757.1"/>
    </source>
</evidence>
<dbReference type="RefSeq" id="XP_014145659.1">
    <property type="nucleotide sequence ID" value="XM_014290184.1"/>
</dbReference>
<organism evidence="1 2">
    <name type="scientific">Sphaeroforma arctica JP610</name>
    <dbReference type="NCBI Taxonomy" id="667725"/>
    <lineage>
        <taxon>Eukaryota</taxon>
        <taxon>Ichthyosporea</taxon>
        <taxon>Ichthyophonida</taxon>
        <taxon>Sphaeroforma</taxon>
    </lineage>
</organism>
<feature type="non-terminal residue" evidence="1">
    <location>
        <position position="60"/>
    </location>
</feature>
<gene>
    <name evidence="1" type="ORF">SARC_15699</name>
</gene>
<evidence type="ECO:0000313" key="2">
    <source>
        <dbReference type="Proteomes" id="UP000054560"/>
    </source>
</evidence>
<dbReference type="Proteomes" id="UP000054560">
    <property type="component" value="Unassembled WGS sequence"/>
</dbReference>
<reference evidence="1 2" key="1">
    <citation type="submission" date="2011-02" db="EMBL/GenBank/DDBJ databases">
        <title>The Genome Sequence of Sphaeroforma arctica JP610.</title>
        <authorList>
            <consortium name="The Broad Institute Genome Sequencing Platform"/>
            <person name="Russ C."/>
            <person name="Cuomo C."/>
            <person name="Young S.K."/>
            <person name="Zeng Q."/>
            <person name="Gargeya S."/>
            <person name="Alvarado L."/>
            <person name="Berlin A."/>
            <person name="Chapman S.B."/>
            <person name="Chen Z."/>
            <person name="Freedman E."/>
            <person name="Gellesch M."/>
            <person name="Goldberg J."/>
            <person name="Griggs A."/>
            <person name="Gujja S."/>
            <person name="Heilman E."/>
            <person name="Heiman D."/>
            <person name="Howarth C."/>
            <person name="Mehta T."/>
            <person name="Neiman D."/>
            <person name="Pearson M."/>
            <person name="Roberts A."/>
            <person name="Saif S."/>
            <person name="Shea T."/>
            <person name="Shenoy N."/>
            <person name="Sisk P."/>
            <person name="Stolte C."/>
            <person name="Sykes S."/>
            <person name="White J."/>
            <person name="Yandava C."/>
            <person name="Burger G."/>
            <person name="Gray M.W."/>
            <person name="Holland P.W.H."/>
            <person name="King N."/>
            <person name="Lang F.B.F."/>
            <person name="Roger A.J."/>
            <person name="Ruiz-Trillo I."/>
            <person name="Haas B."/>
            <person name="Nusbaum C."/>
            <person name="Birren B."/>
        </authorList>
    </citation>
    <scope>NUCLEOTIDE SEQUENCE [LARGE SCALE GENOMIC DNA]</scope>
    <source>
        <strain evidence="1 2">JP610</strain>
    </source>
</reference>
<protein>
    <submittedName>
        <fullName evidence="1">Uncharacterized protein</fullName>
    </submittedName>
</protein>
<sequence length="60" mass="6441">MPDILTPKRKQSDVLFQLGQDHSDWSDGEVGHEGEAEAVVVGNKRSIASQTDGAGYTKLA</sequence>
<dbReference type="AlphaFoldDB" id="A0A0L0F4X1"/>
<dbReference type="GeneID" id="25916203"/>